<dbReference type="AlphaFoldDB" id="A0A0S4PT92"/>
<evidence type="ECO:0000313" key="2">
    <source>
        <dbReference type="Proteomes" id="UP000064525"/>
    </source>
</evidence>
<dbReference type="Proteomes" id="UP000064525">
    <property type="component" value="Chromosome I"/>
</dbReference>
<dbReference type="KEGG" id="hty:BN2458_PEG0374"/>
<gene>
    <name evidence="1" type="ORF">BN2458_PEG0374</name>
</gene>
<protein>
    <submittedName>
        <fullName evidence="1">Uncharacterized protein</fullName>
    </submittedName>
</protein>
<reference evidence="2" key="1">
    <citation type="submission" date="2015-11" db="EMBL/GenBank/DDBJ databases">
        <authorList>
            <person name="Anvar S.Y."/>
        </authorList>
    </citation>
    <scope>NUCLEOTIDE SEQUENCE [LARGE SCALE GENOMIC DNA]</scope>
</reference>
<evidence type="ECO:0000313" key="1">
    <source>
        <dbReference type="EMBL" id="CUU39260.1"/>
    </source>
</evidence>
<sequence>MVSCAFFTKIVTLMGSVSILSLCVDLGLKLIVRYCSTFYVFCHFVYLR</sequence>
<dbReference type="EMBL" id="LN907858">
    <property type="protein sequence ID" value="CUU39260.1"/>
    <property type="molecule type" value="Genomic_DNA"/>
</dbReference>
<proteinExistence type="predicted"/>
<name>A0A0S4PT92_9HELI</name>
<organism evidence="1 2">
    <name type="scientific">Helicobacter typhlonius</name>
    <dbReference type="NCBI Taxonomy" id="76936"/>
    <lineage>
        <taxon>Bacteria</taxon>
        <taxon>Pseudomonadati</taxon>
        <taxon>Campylobacterota</taxon>
        <taxon>Epsilonproteobacteria</taxon>
        <taxon>Campylobacterales</taxon>
        <taxon>Helicobacteraceae</taxon>
        <taxon>Helicobacter</taxon>
    </lineage>
</organism>
<accession>A0A0S4PT92</accession>